<feature type="transmembrane region" description="Helical" evidence="7">
    <location>
        <begin position="6"/>
        <end position="22"/>
    </location>
</feature>
<dbReference type="Pfam" id="PF07662">
    <property type="entry name" value="Nucleos_tra2_C"/>
    <property type="match status" value="1"/>
</dbReference>
<feature type="domain" description="Nucleoside transporter/FeoB GTPase Gate" evidence="10">
    <location>
        <begin position="109"/>
        <end position="205"/>
    </location>
</feature>
<evidence type="ECO:0000256" key="6">
    <source>
        <dbReference type="ARBA" id="ARBA00023136"/>
    </source>
</evidence>
<name>A0A2P8D463_9BACT</name>
<organism evidence="11 12">
    <name type="scientific">Taibaiella chishuiensis</name>
    <dbReference type="NCBI Taxonomy" id="1434707"/>
    <lineage>
        <taxon>Bacteria</taxon>
        <taxon>Pseudomonadati</taxon>
        <taxon>Bacteroidota</taxon>
        <taxon>Chitinophagia</taxon>
        <taxon>Chitinophagales</taxon>
        <taxon>Chitinophagaceae</taxon>
        <taxon>Taibaiella</taxon>
    </lineage>
</organism>
<evidence type="ECO:0000256" key="7">
    <source>
        <dbReference type="SAM" id="Phobius"/>
    </source>
</evidence>
<comment type="similarity">
    <text evidence="2">Belongs to the concentrative nucleoside transporter (CNT) (TC 2.A.41) family.</text>
</comment>
<dbReference type="GO" id="GO:0015293">
    <property type="term" value="F:symporter activity"/>
    <property type="evidence" value="ECO:0007669"/>
    <property type="project" value="TreeGrafter"/>
</dbReference>
<feature type="transmembrane region" description="Helical" evidence="7">
    <location>
        <begin position="181"/>
        <end position="203"/>
    </location>
</feature>
<dbReference type="OrthoDB" id="9766455at2"/>
<feature type="transmembrane region" description="Helical" evidence="7">
    <location>
        <begin position="271"/>
        <end position="294"/>
    </location>
</feature>
<evidence type="ECO:0000259" key="10">
    <source>
        <dbReference type="Pfam" id="PF07670"/>
    </source>
</evidence>
<gene>
    <name evidence="11" type="ORF">B0I18_104107</name>
</gene>
<dbReference type="PANTHER" id="PTHR10590">
    <property type="entry name" value="SODIUM/NUCLEOSIDE COTRANSPORTER"/>
    <property type="match status" value="1"/>
</dbReference>
<keyword evidence="12" id="KW-1185">Reference proteome</keyword>
<dbReference type="GO" id="GO:0005337">
    <property type="term" value="F:nucleoside transmembrane transporter activity"/>
    <property type="evidence" value="ECO:0007669"/>
    <property type="project" value="InterPro"/>
</dbReference>
<feature type="transmembrane region" description="Helical" evidence="7">
    <location>
        <begin position="103"/>
        <end position="124"/>
    </location>
</feature>
<dbReference type="InterPro" id="IPR008276">
    <property type="entry name" value="C_nuclsd_transpt"/>
</dbReference>
<keyword evidence="3" id="KW-1003">Cell membrane</keyword>
<evidence type="ECO:0000313" key="11">
    <source>
        <dbReference type="EMBL" id="PSK92013.1"/>
    </source>
</evidence>
<feature type="transmembrane region" description="Helical" evidence="7">
    <location>
        <begin position="29"/>
        <end position="47"/>
    </location>
</feature>
<dbReference type="Pfam" id="PF01773">
    <property type="entry name" value="Nucleos_tra2_N"/>
    <property type="match status" value="1"/>
</dbReference>
<feature type="domain" description="Concentrative nucleoside transporter C-terminal" evidence="9">
    <location>
        <begin position="215"/>
        <end position="422"/>
    </location>
</feature>
<dbReference type="InterPro" id="IPR011657">
    <property type="entry name" value="CNT_C_dom"/>
</dbReference>
<feature type="transmembrane region" description="Helical" evidence="7">
    <location>
        <begin position="404"/>
        <end position="424"/>
    </location>
</feature>
<evidence type="ECO:0000259" key="9">
    <source>
        <dbReference type="Pfam" id="PF07662"/>
    </source>
</evidence>
<feature type="domain" description="Concentrative nucleoside transporter N-terminal" evidence="8">
    <location>
        <begin position="8"/>
        <end position="80"/>
    </location>
</feature>
<dbReference type="Pfam" id="PF07670">
    <property type="entry name" value="Gate"/>
    <property type="match status" value="1"/>
</dbReference>
<dbReference type="PANTHER" id="PTHR10590:SF4">
    <property type="entry name" value="SOLUTE CARRIER FAMILY 28 MEMBER 3"/>
    <property type="match status" value="1"/>
</dbReference>
<protein>
    <submittedName>
        <fullName evidence="11">CNT family concentrative nucleoside transporter</fullName>
    </submittedName>
</protein>
<reference evidence="11 12" key="1">
    <citation type="submission" date="2018-03" db="EMBL/GenBank/DDBJ databases">
        <title>Genomic Encyclopedia of Type Strains, Phase III (KMG-III): the genomes of soil and plant-associated and newly described type strains.</title>
        <authorList>
            <person name="Whitman W."/>
        </authorList>
    </citation>
    <scope>NUCLEOTIDE SEQUENCE [LARGE SCALE GENOMIC DNA]</scope>
    <source>
        <strain evidence="11 12">CGMCC 1.12700</strain>
    </source>
</reference>
<evidence type="ECO:0000256" key="4">
    <source>
        <dbReference type="ARBA" id="ARBA00022692"/>
    </source>
</evidence>
<keyword evidence="5 7" id="KW-1133">Transmembrane helix</keyword>
<evidence type="ECO:0000256" key="2">
    <source>
        <dbReference type="ARBA" id="ARBA00009033"/>
    </source>
</evidence>
<comment type="caution">
    <text evidence="11">The sequence shown here is derived from an EMBL/GenBank/DDBJ whole genome shotgun (WGS) entry which is preliminary data.</text>
</comment>
<evidence type="ECO:0000256" key="1">
    <source>
        <dbReference type="ARBA" id="ARBA00004651"/>
    </source>
</evidence>
<proteinExistence type="inferred from homology"/>
<feature type="transmembrane region" description="Helical" evidence="7">
    <location>
        <begin position="365"/>
        <end position="392"/>
    </location>
</feature>
<evidence type="ECO:0000259" key="8">
    <source>
        <dbReference type="Pfam" id="PF01773"/>
    </source>
</evidence>
<accession>A0A2P8D463</accession>
<dbReference type="Proteomes" id="UP000240572">
    <property type="component" value="Unassembled WGS sequence"/>
</dbReference>
<evidence type="ECO:0000313" key="12">
    <source>
        <dbReference type="Proteomes" id="UP000240572"/>
    </source>
</evidence>
<sequence length="425" mass="45064">MERFTGLIGVVLILGIAFLFSSNKKKINARLVISGLALQAIIAVLILKVPAVRTFFTYLGKGMQKIEEFAKQGAAFVYGGIITQTNSHGNVPYREQISGDNPFVFGFSVTAAIILVCVLVAIFYHIGLMQRIVSVIARGMNFIMRVSGAEALSNVASAFVGQVEAQVMIRPYLKGMTKSELLASMSGSLACIAGGILIVYANMGAQAGLNLAPKLIMASLMAAPGALVISKIVMPETEESQTLGKVKLEVKSEYTNLIDAISHAAADGFKIAMNVIAMLIGFIALIALLDWVLLKAGHVFNPGFDLSLNWIFGKVFYPFAWAMGVPEADISSAATLLGQKLSVNEFLAFKSLTTKEVPIITEKGLLIVTTAICGFANFSSVGMQIGGIGALAPERRADLARLGLKALLCGTLASYLSGAIAGILM</sequence>
<dbReference type="RefSeq" id="WP_106523090.1">
    <property type="nucleotide sequence ID" value="NZ_PYGD01000004.1"/>
</dbReference>
<keyword evidence="4 7" id="KW-0812">Transmembrane</keyword>
<dbReference type="GO" id="GO:0005886">
    <property type="term" value="C:plasma membrane"/>
    <property type="evidence" value="ECO:0007669"/>
    <property type="project" value="UniProtKB-SubCell"/>
</dbReference>
<evidence type="ECO:0000256" key="3">
    <source>
        <dbReference type="ARBA" id="ARBA00022475"/>
    </source>
</evidence>
<dbReference type="EMBL" id="PYGD01000004">
    <property type="protein sequence ID" value="PSK92013.1"/>
    <property type="molecule type" value="Genomic_DNA"/>
</dbReference>
<evidence type="ECO:0000256" key="5">
    <source>
        <dbReference type="ARBA" id="ARBA00022989"/>
    </source>
</evidence>
<comment type="subcellular location">
    <subcellularLocation>
        <location evidence="1">Cell membrane</location>
        <topology evidence="1">Multi-pass membrane protein</topology>
    </subcellularLocation>
</comment>
<dbReference type="InterPro" id="IPR002668">
    <property type="entry name" value="CNT_N_dom"/>
</dbReference>
<dbReference type="InterPro" id="IPR011642">
    <property type="entry name" value="Gate_dom"/>
</dbReference>
<keyword evidence="6 7" id="KW-0472">Membrane</keyword>
<dbReference type="AlphaFoldDB" id="A0A2P8D463"/>